<dbReference type="EMBL" id="FZPD01000002">
    <property type="protein sequence ID" value="SNS71656.1"/>
    <property type="molecule type" value="Genomic_DNA"/>
</dbReference>
<gene>
    <name evidence="1" type="ORF">SAMN05421640_0972</name>
</gene>
<name>A0A239GR05_EKHLU</name>
<accession>A0A239GR05</accession>
<dbReference type="RefSeq" id="WP_089355743.1">
    <property type="nucleotide sequence ID" value="NZ_FZPD01000002.1"/>
</dbReference>
<dbReference type="OrthoDB" id="9089108at2"/>
<dbReference type="Proteomes" id="UP000198393">
    <property type="component" value="Unassembled WGS sequence"/>
</dbReference>
<proteinExistence type="predicted"/>
<dbReference type="AlphaFoldDB" id="A0A239GR05"/>
<sequence>MANTKWKDYLLKSGVPLEFEIKKLLDELGCQTRFDQSYLRNDRNQISTEFSYDIDSSYIKDLFFFKLLIECKYRDPSTNWLFVPDNEQSGKTKSYDSFLHPIDFFTLENKFYLDYYLMPYFSPSCEKGIEITSDRQNPKSITQAANQLSYGLVHEIIESMIVNYESDDGLEDQLCFHIPIIVTTANLYVAKKDLTIDSLKKSEKIEQIAKKENSLVLKYNIGKELEQYNFEQLKRFTKRYSIKDLKKRFNCQYDDLDLTIRYLSKHACPRSILVMHYDQFNNSFTELFELFNLITSPNKSILRLVRDKDLKKELKNKYGIQ</sequence>
<protein>
    <submittedName>
        <fullName evidence="1">Uncharacterized protein</fullName>
    </submittedName>
</protein>
<reference evidence="1 2" key="1">
    <citation type="submission" date="2017-06" db="EMBL/GenBank/DDBJ databases">
        <authorList>
            <person name="Kim H.J."/>
            <person name="Triplett B.A."/>
        </authorList>
    </citation>
    <scope>NUCLEOTIDE SEQUENCE [LARGE SCALE GENOMIC DNA]</scope>
    <source>
        <strain evidence="1 2">DSM 19307</strain>
    </source>
</reference>
<organism evidence="1 2">
    <name type="scientific">Ekhidna lutea</name>
    <dbReference type="NCBI Taxonomy" id="447679"/>
    <lineage>
        <taxon>Bacteria</taxon>
        <taxon>Pseudomonadati</taxon>
        <taxon>Bacteroidota</taxon>
        <taxon>Cytophagia</taxon>
        <taxon>Cytophagales</taxon>
        <taxon>Reichenbachiellaceae</taxon>
        <taxon>Ekhidna</taxon>
    </lineage>
</organism>
<evidence type="ECO:0000313" key="1">
    <source>
        <dbReference type="EMBL" id="SNS71656.1"/>
    </source>
</evidence>
<keyword evidence="2" id="KW-1185">Reference proteome</keyword>
<evidence type="ECO:0000313" key="2">
    <source>
        <dbReference type="Proteomes" id="UP000198393"/>
    </source>
</evidence>